<evidence type="ECO:0000313" key="1">
    <source>
        <dbReference type="EMBL" id="PRY46232.1"/>
    </source>
</evidence>
<keyword evidence="2" id="KW-1185">Reference proteome</keyword>
<dbReference type="EMBL" id="PVTF01000001">
    <property type="protein sequence ID" value="PRY46232.1"/>
    <property type="molecule type" value="Genomic_DNA"/>
</dbReference>
<sequence length="59" mass="6653">MIPTLLMTLLLLPLALVAARVGRRRWIRRCGVARVRAGLALFHHGLGDVPTGRHRLTRF</sequence>
<gene>
    <name evidence="1" type="ORF">CLV43_101505</name>
</gene>
<name>A0A2T0TKI3_9PSEU</name>
<proteinExistence type="predicted"/>
<dbReference type="AlphaFoldDB" id="A0A2T0TKI3"/>
<organism evidence="1 2">
    <name type="scientific">Umezawaea tangerina</name>
    <dbReference type="NCBI Taxonomy" id="84725"/>
    <lineage>
        <taxon>Bacteria</taxon>
        <taxon>Bacillati</taxon>
        <taxon>Actinomycetota</taxon>
        <taxon>Actinomycetes</taxon>
        <taxon>Pseudonocardiales</taxon>
        <taxon>Pseudonocardiaceae</taxon>
        <taxon>Umezawaea</taxon>
    </lineage>
</organism>
<comment type="caution">
    <text evidence="1">The sequence shown here is derived from an EMBL/GenBank/DDBJ whole genome shotgun (WGS) entry which is preliminary data.</text>
</comment>
<evidence type="ECO:0000313" key="2">
    <source>
        <dbReference type="Proteomes" id="UP000239494"/>
    </source>
</evidence>
<dbReference type="Proteomes" id="UP000239494">
    <property type="component" value="Unassembled WGS sequence"/>
</dbReference>
<accession>A0A2T0TKI3</accession>
<dbReference type="RefSeq" id="WP_146174622.1">
    <property type="nucleotide sequence ID" value="NZ_PVTF01000001.1"/>
</dbReference>
<reference evidence="1 2" key="1">
    <citation type="submission" date="2018-03" db="EMBL/GenBank/DDBJ databases">
        <title>Genomic Encyclopedia of Archaeal and Bacterial Type Strains, Phase II (KMG-II): from individual species to whole genera.</title>
        <authorList>
            <person name="Goeker M."/>
        </authorList>
    </citation>
    <scope>NUCLEOTIDE SEQUENCE [LARGE SCALE GENOMIC DNA]</scope>
    <source>
        <strain evidence="1 2">DSM 44720</strain>
    </source>
</reference>
<protein>
    <submittedName>
        <fullName evidence="1">Uncharacterized protein</fullName>
    </submittedName>
</protein>